<feature type="transmembrane region" description="Helical" evidence="1">
    <location>
        <begin position="245"/>
        <end position="266"/>
    </location>
</feature>
<dbReference type="Proteomes" id="UP000807504">
    <property type="component" value="Unassembled WGS sequence"/>
</dbReference>
<protein>
    <submittedName>
        <fullName evidence="2">Uncharacterized protein</fullName>
    </submittedName>
</protein>
<feature type="transmembrane region" description="Helical" evidence="1">
    <location>
        <begin position="26"/>
        <end position="49"/>
    </location>
</feature>
<feature type="transmembrane region" description="Helical" evidence="1">
    <location>
        <begin position="55"/>
        <end position="72"/>
    </location>
</feature>
<proteinExistence type="predicted"/>
<keyword evidence="1" id="KW-0812">Transmembrane</keyword>
<feature type="transmembrane region" description="Helical" evidence="1">
    <location>
        <begin position="219"/>
        <end position="239"/>
    </location>
</feature>
<dbReference type="AlphaFoldDB" id="A0A8T0ETV9"/>
<feature type="transmembrane region" description="Helical" evidence="1">
    <location>
        <begin position="307"/>
        <end position="331"/>
    </location>
</feature>
<feature type="transmembrane region" description="Helical" evidence="1">
    <location>
        <begin position="278"/>
        <end position="301"/>
    </location>
</feature>
<accession>A0A8T0ETV9</accession>
<organism evidence="2 3">
    <name type="scientific">Argiope bruennichi</name>
    <name type="common">Wasp spider</name>
    <name type="synonym">Aranea bruennichi</name>
    <dbReference type="NCBI Taxonomy" id="94029"/>
    <lineage>
        <taxon>Eukaryota</taxon>
        <taxon>Metazoa</taxon>
        <taxon>Ecdysozoa</taxon>
        <taxon>Arthropoda</taxon>
        <taxon>Chelicerata</taxon>
        <taxon>Arachnida</taxon>
        <taxon>Araneae</taxon>
        <taxon>Araneomorphae</taxon>
        <taxon>Entelegynae</taxon>
        <taxon>Araneoidea</taxon>
        <taxon>Araneidae</taxon>
        <taxon>Argiope</taxon>
    </lineage>
</organism>
<evidence type="ECO:0000256" key="1">
    <source>
        <dbReference type="SAM" id="Phobius"/>
    </source>
</evidence>
<keyword evidence="1" id="KW-1133">Transmembrane helix</keyword>
<keyword evidence="3" id="KW-1185">Reference proteome</keyword>
<name>A0A8T0ETV9_ARGBR</name>
<keyword evidence="1" id="KW-0472">Membrane</keyword>
<feature type="transmembrane region" description="Helical" evidence="1">
    <location>
        <begin position="92"/>
        <end position="113"/>
    </location>
</feature>
<reference evidence="2" key="2">
    <citation type="submission" date="2020-06" db="EMBL/GenBank/DDBJ databases">
        <authorList>
            <person name="Sheffer M."/>
        </authorList>
    </citation>
    <scope>NUCLEOTIDE SEQUENCE</scope>
</reference>
<feature type="transmembrane region" description="Helical" evidence="1">
    <location>
        <begin position="180"/>
        <end position="198"/>
    </location>
</feature>
<evidence type="ECO:0000313" key="2">
    <source>
        <dbReference type="EMBL" id="KAF8778694.1"/>
    </source>
</evidence>
<feature type="transmembrane region" description="Helical" evidence="1">
    <location>
        <begin position="343"/>
        <end position="363"/>
    </location>
</feature>
<dbReference type="EMBL" id="JABXBU010002072">
    <property type="protein sequence ID" value="KAF8778694.1"/>
    <property type="molecule type" value="Genomic_DNA"/>
</dbReference>
<sequence length="393" mass="45235">MTSWKNKKFFKDRASNSFRIPEIKTVFRELVCAGIQVGGGVYLAAYTYNNPTYKILPFMYSAVAIGGAYNVFKILLKHYSPKYIETNRIRTAWELANGALAYSVGVYGFSEYLKQDDEMWIPSLAIAASGYYFSKTAVDDLMPIFNMDPFFLCFQLMSEPVLIAYAATYLIYFQNHEESCIYWLPFVFIGIIGFKIATDGFSKADATVRKLFLFKVIKTMMGSCLFALSSLVLTIYGSMHDFPRLWNILMIVMDFFAAFLIYGSLTCLRRYTDLDTQVFYSLANMTAGPLTILTSCLSFHFVEDTTMKYFIFISLAGLGNFLVCRSVYQFYKVIPRPVGYRRYYERLLGPVMIAYSSLATAWVCYRMDWRFSLVVIPFIPTGMYATYRGYRKN</sequence>
<feature type="transmembrane region" description="Helical" evidence="1">
    <location>
        <begin position="150"/>
        <end position="174"/>
    </location>
</feature>
<evidence type="ECO:0000313" key="3">
    <source>
        <dbReference type="Proteomes" id="UP000807504"/>
    </source>
</evidence>
<comment type="caution">
    <text evidence="2">The sequence shown here is derived from an EMBL/GenBank/DDBJ whole genome shotgun (WGS) entry which is preliminary data.</text>
</comment>
<gene>
    <name evidence="2" type="ORF">HNY73_015393</name>
</gene>
<reference evidence="2" key="1">
    <citation type="journal article" date="2020" name="bioRxiv">
        <title>Chromosome-level reference genome of the European wasp spider Argiope bruennichi: a resource for studies on range expansion and evolutionary adaptation.</title>
        <authorList>
            <person name="Sheffer M.M."/>
            <person name="Hoppe A."/>
            <person name="Krehenwinkel H."/>
            <person name="Uhl G."/>
            <person name="Kuss A.W."/>
            <person name="Jensen L."/>
            <person name="Jensen C."/>
            <person name="Gillespie R.G."/>
            <person name="Hoff K.J."/>
            <person name="Prost S."/>
        </authorList>
    </citation>
    <scope>NUCLEOTIDE SEQUENCE</scope>
</reference>